<proteinExistence type="predicted"/>
<sequence length="77" mass="8610">SDNPNNRDYEIQLPVVILLEAQRGGVGSWDFAAVFGGGRWIPNQKDHAEVYMSEKDVCCARRLGGSRQEAVEEMRSV</sequence>
<keyword evidence="2" id="KW-1185">Reference proteome</keyword>
<organism evidence="1 2">
    <name type="scientific">Trifolium medium</name>
    <dbReference type="NCBI Taxonomy" id="97028"/>
    <lineage>
        <taxon>Eukaryota</taxon>
        <taxon>Viridiplantae</taxon>
        <taxon>Streptophyta</taxon>
        <taxon>Embryophyta</taxon>
        <taxon>Tracheophyta</taxon>
        <taxon>Spermatophyta</taxon>
        <taxon>Magnoliopsida</taxon>
        <taxon>eudicotyledons</taxon>
        <taxon>Gunneridae</taxon>
        <taxon>Pentapetalae</taxon>
        <taxon>rosids</taxon>
        <taxon>fabids</taxon>
        <taxon>Fabales</taxon>
        <taxon>Fabaceae</taxon>
        <taxon>Papilionoideae</taxon>
        <taxon>50 kb inversion clade</taxon>
        <taxon>NPAAA clade</taxon>
        <taxon>Hologalegina</taxon>
        <taxon>IRL clade</taxon>
        <taxon>Trifolieae</taxon>
        <taxon>Trifolium</taxon>
    </lineage>
</organism>
<evidence type="ECO:0000313" key="1">
    <source>
        <dbReference type="EMBL" id="MCI23459.1"/>
    </source>
</evidence>
<name>A0A392QHN4_9FABA</name>
<dbReference type="AlphaFoldDB" id="A0A392QHN4"/>
<accession>A0A392QHN4</accession>
<protein>
    <submittedName>
        <fullName evidence="1">Uncharacterized protein</fullName>
    </submittedName>
</protein>
<comment type="caution">
    <text evidence="1">The sequence shown here is derived from an EMBL/GenBank/DDBJ whole genome shotgun (WGS) entry which is preliminary data.</text>
</comment>
<feature type="non-terminal residue" evidence="1">
    <location>
        <position position="1"/>
    </location>
</feature>
<reference evidence="1 2" key="1">
    <citation type="journal article" date="2018" name="Front. Plant Sci.">
        <title>Red Clover (Trifolium pratense) and Zigzag Clover (T. medium) - A Picture of Genomic Similarities and Differences.</title>
        <authorList>
            <person name="Dluhosova J."/>
            <person name="Istvanek J."/>
            <person name="Nedelnik J."/>
            <person name="Repkova J."/>
        </authorList>
    </citation>
    <scope>NUCLEOTIDE SEQUENCE [LARGE SCALE GENOMIC DNA]</scope>
    <source>
        <strain evidence="2">cv. 10/8</strain>
        <tissue evidence="1">Leaf</tissue>
    </source>
</reference>
<evidence type="ECO:0000313" key="2">
    <source>
        <dbReference type="Proteomes" id="UP000265520"/>
    </source>
</evidence>
<dbReference type="Proteomes" id="UP000265520">
    <property type="component" value="Unassembled WGS sequence"/>
</dbReference>
<dbReference type="EMBL" id="LXQA010136190">
    <property type="protein sequence ID" value="MCI23459.1"/>
    <property type="molecule type" value="Genomic_DNA"/>
</dbReference>